<sequence length="46" mass="5378">MKGQWRNYRERHVRGDFLLIYAIDESAKPPLVVFVRAGTPADLFDE</sequence>
<dbReference type="Pfam" id="PF15738">
    <property type="entry name" value="YafQ_toxin"/>
    <property type="match status" value="1"/>
</dbReference>
<reference evidence="1 2" key="1">
    <citation type="journal article" date="2018" name="Arch. Microbiol.">
        <title>New insights into the metabolic potential of the phototrophic purple bacterium Rhodopila globiformis DSM 161(T) from its draft genome sequence and evidence for a vanadium-dependent nitrogenase.</title>
        <authorList>
            <person name="Imhoff J.F."/>
            <person name="Rahn T."/>
            <person name="Kunzel S."/>
            <person name="Neulinger S.C."/>
        </authorList>
    </citation>
    <scope>NUCLEOTIDE SEQUENCE [LARGE SCALE GENOMIC DNA]</scope>
    <source>
        <strain evidence="1 2">DSM 16996</strain>
    </source>
</reference>
<organism evidence="1 2">
    <name type="scientific">Rhodoblastus sphagnicola</name>
    <dbReference type="NCBI Taxonomy" id="333368"/>
    <lineage>
        <taxon>Bacteria</taxon>
        <taxon>Pseudomonadati</taxon>
        <taxon>Pseudomonadota</taxon>
        <taxon>Alphaproteobacteria</taxon>
        <taxon>Hyphomicrobiales</taxon>
        <taxon>Rhodoblastaceae</taxon>
        <taxon>Rhodoblastus</taxon>
    </lineage>
</organism>
<dbReference type="Proteomes" id="UP000239089">
    <property type="component" value="Unassembled WGS sequence"/>
</dbReference>
<proteinExistence type="predicted"/>
<dbReference type="OrthoDB" id="7030467at2"/>
<dbReference type="InterPro" id="IPR035093">
    <property type="entry name" value="RelE/ParE_toxin_dom_sf"/>
</dbReference>
<dbReference type="EMBL" id="NHSJ01000134">
    <property type="protein sequence ID" value="PPQ26410.1"/>
    <property type="molecule type" value="Genomic_DNA"/>
</dbReference>
<evidence type="ECO:0008006" key="3">
    <source>
        <dbReference type="Google" id="ProtNLM"/>
    </source>
</evidence>
<protein>
    <recommendedName>
        <fullName evidence="3">Addiction module toxin RelE</fullName>
    </recommendedName>
</protein>
<accession>A0A2S6MVL6</accession>
<gene>
    <name evidence="1" type="ORF">CCR94_22515</name>
</gene>
<evidence type="ECO:0000313" key="2">
    <source>
        <dbReference type="Proteomes" id="UP000239089"/>
    </source>
</evidence>
<dbReference type="Gene3D" id="3.30.2310.20">
    <property type="entry name" value="RelE-like"/>
    <property type="match status" value="1"/>
</dbReference>
<dbReference type="SUPFAM" id="SSF143011">
    <property type="entry name" value="RelE-like"/>
    <property type="match status" value="1"/>
</dbReference>
<name>A0A2S6MVL6_9HYPH</name>
<comment type="caution">
    <text evidence="1">The sequence shown here is derived from an EMBL/GenBank/DDBJ whole genome shotgun (WGS) entry which is preliminary data.</text>
</comment>
<evidence type="ECO:0000313" key="1">
    <source>
        <dbReference type="EMBL" id="PPQ26410.1"/>
    </source>
</evidence>
<keyword evidence="2" id="KW-1185">Reference proteome</keyword>
<dbReference type="InterPro" id="IPR004386">
    <property type="entry name" value="Toxin_YafQ-like"/>
</dbReference>
<dbReference type="AlphaFoldDB" id="A0A2S6MVL6"/>